<proteinExistence type="predicted"/>
<keyword evidence="1" id="KW-0812">Transmembrane</keyword>
<dbReference type="RefSeq" id="WP_165142868.1">
    <property type="nucleotide sequence ID" value="NZ_JAALLT010000004.1"/>
</dbReference>
<name>A0A6M1SWM1_9BACT</name>
<dbReference type="Proteomes" id="UP000473278">
    <property type="component" value="Unassembled WGS sequence"/>
</dbReference>
<evidence type="ECO:0000313" key="2">
    <source>
        <dbReference type="EMBL" id="NGP77450.1"/>
    </source>
</evidence>
<feature type="transmembrane region" description="Helical" evidence="1">
    <location>
        <begin position="29"/>
        <end position="51"/>
    </location>
</feature>
<comment type="caution">
    <text evidence="2">The sequence shown here is derived from an EMBL/GenBank/DDBJ whole genome shotgun (WGS) entry which is preliminary data.</text>
</comment>
<evidence type="ECO:0000256" key="1">
    <source>
        <dbReference type="SAM" id="Phobius"/>
    </source>
</evidence>
<gene>
    <name evidence="2" type="ORF">G3570_12450</name>
</gene>
<dbReference type="AlphaFoldDB" id="A0A6M1SWM1"/>
<keyword evidence="1" id="KW-1133">Transmembrane helix</keyword>
<keyword evidence="1" id="KW-0472">Membrane</keyword>
<evidence type="ECO:0000313" key="3">
    <source>
        <dbReference type="Proteomes" id="UP000473278"/>
    </source>
</evidence>
<organism evidence="2 3">
    <name type="scientific">Halalkalibaculum roseum</name>
    <dbReference type="NCBI Taxonomy" id="2709311"/>
    <lineage>
        <taxon>Bacteria</taxon>
        <taxon>Pseudomonadati</taxon>
        <taxon>Balneolota</taxon>
        <taxon>Balneolia</taxon>
        <taxon>Balneolales</taxon>
        <taxon>Balneolaceae</taxon>
        <taxon>Halalkalibaculum</taxon>
    </lineage>
</organism>
<protein>
    <submittedName>
        <fullName evidence="2">Uncharacterized protein</fullName>
    </submittedName>
</protein>
<dbReference type="EMBL" id="JAALLT010000004">
    <property type="protein sequence ID" value="NGP77450.1"/>
    <property type="molecule type" value="Genomic_DNA"/>
</dbReference>
<keyword evidence="3" id="KW-1185">Reference proteome</keyword>
<feature type="transmembrane region" description="Helical" evidence="1">
    <location>
        <begin position="63"/>
        <end position="83"/>
    </location>
</feature>
<accession>A0A6M1SWM1</accession>
<reference evidence="2 3" key="1">
    <citation type="submission" date="2020-02" db="EMBL/GenBank/DDBJ databases">
        <title>Balneolaceae bacterium YR4-1, complete genome.</title>
        <authorList>
            <person name="Li Y."/>
            <person name="Wu S."/>
        </authorList>
    </citation>
    <scope>NUCLEOTIDE SEQUENCE [LARGE SCALE GENOMIC DNA]</scope>
    <source>
        <strain evidence="2 3">YR4-1</strain>
    </source>
</reference>
<sequence>MKKTMFLWMAAGVLFVALAFFIPAQEGSIWPSVIAGSVASLVYLIALSIYGIRKIDSSGKRKVVTSTLVLLVVFSIVSAGISYEGSKRQTALLPEIRNMIETQIAEYNVKKYLLETMKTYYIGENYDGNAGLGSIFRTKYDTLITEESRLLYEGKDTYKDEKEDLPVKIFVKTIDPDSIILVAESAYIDGKNADFENYSGAMGYFQTEGILTKEGIRYERAN</sequence>